<keyword evidence="1" id="KW-1185">Reference proteome</keyword>
<protein>
    <submittedName>
        <fullName evidence="2">Forkhead box protein R1-like</fullName>
    </submittedName>
</protein>
<evidence type="ECO:0000313" key="2">
    <source>
        <dbReference type="RefSeq" id="XP_042638539.1"/>
    </source>
</evidence>
<proteinExistence type="predicted"/>
<name>A0AC54ZDX0_ORYAF</name>
<gene>
    <name evidence="2" type="primary">LOC103207697</name>
</gene>
<dbReference type="Proteomes" id="UP000694850">
    <property type="component" value="Unplaced"/>
</dbReference>
<accession>A0AC54ZDX0</accession>
<reference evidence="2" key="1">
    <citation type="submission" date="2025-08" db="UniProtKB">
        <authorList>
            <consortium name="RefSeq"/>
        </authorList>
    </citation>
    <scope>IDENTIFICATION</scope>
</reference>
<dbReference type="RefSeq" id="XP_042638539.1">
    <property type="nucleotide sequence ID" value="XM_042782605.1"/>
</dbReference>
<evidence type="ECO:0000313" key="1">
    <source>
        <dbReference type="Proteomes" id="UP000694850"/>
    </source>
</evidence>
<organism evidence="1 2">
    <name type="scientific">Orycteropus afer afer</name>
    <dbReference type="NCBI Taxonomy" id="1230840"/>
    <lineage>
        <taxon>Eukaryota</taxon>
        <taxon>Metazoa</taxon>
        <taxon>Chordata</taxon>
        <taxon>Craniata</taxon>
        <taxon>Vertebrata</taxon>
        <taxon>Euteleostomi</taxon>
        <taxon>Mammalia</taxon>
        <taxon>Eutheria</taxon>
        <taxon>Afrotheria</taxon>
        <taxon>Tubulidentata</taxon>
        <taxon>Orycteropodidae</taxon>
        <taxon>Orycteropus</taxon>
    </lineage>
</organism>
<sequence>MIHSPFSSASNSRNHGIRSAKYQMLFHSLLVDLKLEHIDFWDSLHGQVPNLLDWDFRNEYFLAHITTHLPLVEQKLARYRLWVIEPPTLPLGIKPNPDGDGPNYEPNLWMWVNPNIVYPPGELEVPKPSKKGDLTLPYPLLPSEEDSNFSEPTVVESLPLCASEQSPWPRHHASFPENQKFTEEENAEDQESWRLQQFNSQQMQFWPRPPLNYFQLIALALRNSAPSGLSVQEIYSFIQHYFPFFQMGLEGWKNTIRHNLCSRENFEKIPFSKQSKPKTRSRACFWKLTKEGHRRFVEEIHAFEVRHLRHIQQCMRQPDMIHFLFDF</sequence>